<dbReference type="Proteomes" id="UP001149607">
    <property type="component" value="Chromosome"/>
</dbReference>
<keyword evidence="1" id="KW-1133">Transmembrane helix</keyword>
<evidence type="ECO:0000256" key="1">
    <source>
        <dbReference type="SAM" id="Phobius"/>
    </source>
</evidence>
<accession>A0AAQ3V3P2</accession>
<dbReference type="EMBL" id="CP146598">
    <property type="protein sequence ID" value="WWY03580.1"/>
    <property type="molecule type" value="Genomic_DNA"/>
</dbReference>
<gene>
    <name evidence="2" type="ORF">V9W64_02210</name>
</gene>
<keyword evidence="1" id="KW-0472">Membrane</keyword>
<keyword evidence="1" id="KW-0812">Transmembrane</keyword>
<feature type="transmembrane region" description="Helical" evidence="1">
    <location>
        <begin position="6"/>
        <end position="24"/>
    </location>
</feature>
<keyword evidence="3" id="KW-1185">Reference proteome</keyword>
<sequence>MVNNKAAWIRMVISLIFIIISYHIQRKYIEHNVADGSFIVTISAIIFIYSVPVDKDLFTVGIIFALTAYASLYFAI</sequence>
<organism evidence="2 3">
    <name type="scientific">Neisseria leonii</name>
    <dbReference type="NCBI Taxonomy" id="2995413"/>
    <lineage>
        <taxon>Bacteria</taxon>
        <taxon>Pseudomonadati</taxon>
        <taxon>Pseudomonadota</taxon>
        <taxon>Betaproteobacteria</taxon>
        <taxon>Neisseriales</taxon>
        <taxon>Neisseriaceae</taxon>
        <taxon>Neisseria</taxon>
    </lineage>
</organism>
<evidence type="ECO:0000313" key="3">
    <source>
        <dbReference type="Proteomes" id="UP001149607"/>
    </source>
</evidence>
<dbReference type="AlphaFoldDB" id="A0AAQ3V3P2"/>
<feature type="transmembrane region" description="Helical" evidence="1">
    <location>
        <begin position="57"/>
        <end position="75"/>
    </location>
</feature>
<feature type="transmembrane region" description="Helical" evidence="1">
    <location>
        <begin position="33"/>
        <end position="51"/>
    </location>
</feature>
<evidence type="ECO:0000313" key="2">
    <source>
        <dbReference type="EMBL" id="WWY03580.1"/>
    </source>
</evidence>
<proteinExistence type="predicted"/>
<name>A0AAQ3V3P2_9NEIS</name>
<protein>
    <submittedName>
        <fullName evidence="2">Uncharacterized protein</fullName>
    </submittedName>
</protein>
<dbReference type="RefSeq" id="WP_338691837.1">
    <property type="nucleotide sequence ID" value="NZ_CP145811.1"/>
</dbReference>
<reference evidence="2" key="1">
    <citation type="submission" date="2024-02" db="EMBL/GenBank/DDBJ databases">
        <title>Neisseria leonii sp. nov.</title>
        <authorList>
            <person name="Boutroux M."/>
            <person name="Favre-Rochex S."/>
            <person name="Gorgette O."/>
            <person name="Touak G."/>
            <person name="Muhle E."/>
            <person name="Chesneau O."/>
            <person name="Clermont D."/>
            <person name="Rahi P."/>
        </authorList>
    </citation>
    <scope>NUCLEOTIDE SEQUENCE</scope>
    <source>
        <strain evidence="2">51.81</strain>
    </source>
</reference>